<protein>
    <submittedName>
        <fullName evidence="1">2419_t:CDS:1</fullName>
    </submittedName>
</protein>
<name>A0ACA9NBY1_9GLOM</name>
<organism evidence="1 2">
    <name type="scientific">Scutellospora calospora</name>
    <dbReference type="NCBI Taxonomy" id="85575"/>
    <lineage>
        <taxon>Eukaryota</taxon>
        <taxon>Fungi</taxon>
        <taxon>Fungi incertae sedis</taxon>
        <taxon>Mucoromycota</taxon>
        <taxon>Glomeromycotina</taxon>
        <taxon>Glomeromycetes</taxon>
        <taxon>Diversisporales</taxon>
        <taxon>Gigasporaceae</taxon>
        <taxon>Scutellospora</taxon>
    </lineage>
</organism>
<dbReference type="EMBL" id="CAJVPM010020886">
    <property type="protein sequence ID" value="CAG8637262.1"/>
    <property type="molecule type" value="Genomic_DNA"/>
</dbReference>
<sequence>DGKDSNNKAVLDEVFDSQKAVLQIRDSGNQPTEYNNQPHSCDKCGLTVPENGEKVIVRNNLKPQLKRDMEEGKKNDPKVGELGNKLIETIESDVYPNRKRNRQI</sequence>
<gene>
    <name evidence="1" type="ORF">SCALOS_LOCUS8186</name>
</gene>
<reference evidence="1" key="1">
    <citation type="submission" date="2021-06" db="EMBL/GenBank/DDBJ databases">
        <authorList>
            <person name="Kallberg Y."/>
            <person name="Tangrot J."/>
            <person name="Rosling A."/>
        </authorList>
    </citation>
    <scope>NUCLEOTIDE SEQUENCE</scope>
    <source>
        <strain evidence="1">AU212A</strain>
    </source>
</reference>
<feature type="non-terminal residue" evidence="1">
    <location>
        <position position="1"/>
    </location>
</feature>
<evidence type="ECO:0000313" key="2">
    <source>
        <dbReference type="Proteomes" id="UP000789860"/>
    </source>
</evidence>
<comment type="caution">
    <text evidence="1">The sequence shown here is derived from an EMBL/GenBank/DDBJ whole genome shotgun (WGS) entry which is preliminary data.</text>
</comment>
<keyword evidence="2" id="KW-1185">Reference proteome</keyword>
<dbReference type="Proteomes" id="UP000789860">
    <property type="component" value="Unassembled WGS sequence"/>
</dbReference>
<proteinExistence type="predicted"/>
<evidence type="ECO:0000313" key="1">
    <source>
        <dbReference type="EMBL" id="CAG8637262.1"/>
    </source>
</evidence>
<accession>A0ACA9NBY1</accession>